<dbReference type="OMA" id="WINAYFN"/>
<proteinExistence type="predicted"/>
<dbReference type="eggNOG" id="KOG1399">
    <property type="taxonomic scope" value="Eukaryota"/>
</dbReference>
<dbReference type="RefSeq" id="XP_006694000.1">
    <property type="nucleotide sequence ID" value="XM_006693937.1"/>
</dbReference>
<dbReference type="PANTHER" id="PTHR23023">
    <property type="entry name" value="DIMETHYLANILINE MONOOXYGENASE"/>
    <property type="match status" value="1"/>
</dbReference>
<dbReference type="SUPFAM" id="SSF51905">
    <property type="entry name" value="FAD/NAD(P)-binding domain"/>
    <property type="match status" value="1"/>
</dbReference>
<dbReference type="OrthoDB" id="2915840at2759"/>
<protein>
    <submittedName>
        <fullName evidence="4">Uncharacterized protein</fullName>
    </submittedName>
</protein>
<dbReference type="AlphaFoldDB" id="G0S706"/>
<accession>G0S706</accession>
<dbReference type="InterPro" id="IPR050346">
    <property type="entry name" value="FMO-like"/>
</dbReference>
<dbReference type="Proteomes" id="UP000008066">
    <property type="component" value="Unassembled WGS sequence"/>
</dbReference>
<keyword evidence="3" id="KW-0560">Oxidoreductase</keyword>
<gene>
    <name evidence="4" type="ORF">CTHT_0035700</name>
</gene>
<keyword evidence="5" id="KW-1185">Reference proteome</keyword>
<evidence type="ECO:0000313" key="4">
    <source>
        <dbReference type="EMBL" id="EGS21704.1"/>
    </source>
</evidence>
<sequence length="487" mass="55209">MLGTFEYPDFPMEPETFGIQPEPFLPRIRGEEKFGAPLFHSKDFPKHSDTIQSSKSVVVFGGTKSAFDVVYAYASQGVKVDWVIRESGHGPIWISPPYVTPLRVWLEKLVHTRLLTWLSPCIWGGVDGFKGIRKFYHETAVGRAITDAFWKVIGNDVLTLNRYDAHPETKKLKPWSNPMFVASSFSILNYPTDIFEYVRNGSVRVHIADITGLSAKAVHLSDGTRLDADALCCVTGWKYMPPVKFLPEGIDRELGLPHALDKADLFTSEEIAKADSEIFTRFPRLQDQPVQNKKFKPLLDTEGLSSSDEITSDTPLTPWTLYRFMVPPSAQLLQTRDIAFAGVLLNFTTSIIAHVQALWINAYFNNQLPADVLPTLRTNKEDAHLDVNGKSTEDIRRETLLHSRFGRWRYPAGHGDRFPDFVFDALPYVDLLVDDLGLKVRRKKGWFSEILQPYSPADYRELVEEWLENVKRVESSEGCSADSGSYE</sequence>
<keyword evidence="1" id="KW-0285">Flavoprotein</keyword>
<dbReference type="EMBL" id="GL988041">
    <property type="protein sequence ID" value="EGS21704.1"/>
    <property type="molecule type" value="Genomic_DNA"/>
</dbReference>
<keyword evidence="2" id="KW-0274">FAD</keyword>
<dbReference type="KEGG" id="cthr:CTHT_0035700"/>
<evidence type="ECO:0000256" key="3">
    <source>
        <dbReference type="ARBA" id="ARBA00023002"/>
    </source>
</evidence>
<reference evidence="4 5" key="1">
    <citation type="journal article" date="2011" name="Cell">
        <title>Insight into structure and assembly of the nuclear pore complex by utilizing the genome of a eukaryotic thermophile.</title>
        <authorList>
            <person name="Amlacher S."/>
            <person name="Sarges P."/>
            <person name="Flemming D."/>
            <person name="van Noort V."/>
            <person name="Kunze R."/>
            <person name="Devos D.P."/>
            <person name="Arumugam M."/>
            <person name="Bork P."/>
            <person name="Hurt E."/>
        </authorList>
    </citation>
    <scope>NUCLEOTIDE SEQUENCE [LARGE SCALE GENOMIC DNA]</scope>
    <source>
        <strain evidence="5">DSM 1495 / CBS 144.50 / IMI 039719</strain>
    </source>
</reference>
<organism evidence="5">
    <name type="scientific">Chaetomium thermophilum (strain DSM 1495 / CBS 144.50 / IMI 039719)</name>
    <name type="common">Thermochaetoides thermophila</name>
    <dbReference type="NCBI Taxonomy" id="759272"/>
    <lineage>
        <taxon>Eukaryota</taxon>
        <taxon>Fungi</taxon>
        <taxon>Dikarya</taxon>
        <taxon>Ascomycota</taxon>
        <taxon>Pezizomycotina</taxon>
        <taxon>Sordariomycetes</taxon>
        <taxon>Sordariomycetidae</taxon>
        <taxon>Sordariales</taxon>
        <taxon>Chaetomiaceae</taxon>
        <taxon>Thermochaetoides</taxon>
    </lineage>
</organism>
<dbReference type="InterPro" id="IPR036188">
    <property type="entry name" value="FAD/NAD-bd_sf"/>
</dbReference>
<dbReference type="GeneID" id="18257608"/>
<evidence type="ECO:0000256" key="2">
    <source>
        <dbReference type="ARBA" id="ARBA00022827"/>
    </source>
</evidence>
<dbReference type="GO" id="GO:0016491">
    <property type="term" value="F:oxidoreductase activity"/>
    <property type="evidence" value="ECO:0007669"/>
    <property type="project" value="UniProtKB-KW"/>
</dbReference>
<name>G0S706_CHATD</name>
<dbReference type="HOGENOM" id="CLU_019225_0_0_1"/>
<evidence type="ECO:0000256" key="1">
    <source>
        <dbReference type="ARBA" id="ARBA00022630"/>
    </source>
</evidence>
<dbReference type="Gene3D" id="3.50.50.60">
    <property type="entry name" value="FAD/NAD(P)-binding domain"/>
    <property type="match status" value="1"/>
</dbReference>
<evidence type="ECO:0000313" key="5">
    <source>
        <dbReference type="Proteomes" id="UP000008066"/>
    </source>
</evidence>